<dbReference type="AlphaFoldDB" id="A0A6J5XRP5"/>
<sequence>MVSKSQDRFDHEKIAYVLDKLFPRQPLGNNVTEVECAQYVKHIQDDTQAKCYILASMNSELQKQHEHMGVAIDITVHLQELYGEGTCNGRFSAVCQLVKTKMVKSTNMG</sequence>
<accession>A0A6J5XRP5</accession>
<evidence type="ECO:0000313" key="2">
    <source>
        <dbReference type="Proteomes" id="UP000507245"/>
    </source>
</evidence>
<proteinExistence type="predicted"/>
<dbReference type="EMBL" id="CAEKKB010000007">
    <property type="protein sequence ID" value="CAB4316420.1"/>
    <property type="molecule type" value="Genomic_DNA"/>
</dbReference>
<dbReference type="Proteomes" id="UP000507245">
    <property type="component" value="Unassembled WGS sequence"/>
</dbReference>
<name>A0A6J5XRP5_PRUAR</name>
<dbReference type="OrthoDB" id="1194413at2759"/>
<gene>
    <name evidence="1" type="ORF">ORAREDHAP_LOCUS41836</name>
</gene>
<keyword evidence="2" id="KW-1185">Reference proteome</keyword>
<reference evidence="2" key="1">
    <citation type="journal article" date="2020" name="Genome Biol.">
        <title>Gamete binning: chromosome-level and haplotype-resolved genome assembly enabled by high-throughput single-cell sequencing of gamete genomes.</title>
        <authorList>
            <person name="Campoy J.A."/>
            <person name="Sun H."/>
            <person name="Goel M."/>
            <person name="Jiao W.-B."/>
            <person name="Folz-Donahue K."/>
            <person name="Wang N."/>
            <person name="Rubio M."/>
            <person name="Liu C."/>
            <person name="Kukat C."/>
            <person name="Ruiz D."/>
            <person name="Huettel B."/>
            <person name="Schneeberger K."/>
        </authorList>
    </citation>
    <scope>NUCLEOTIDE SEQUENCE [LARGE SCALE GENOMIC DNA]</scope>
    <source>
        <strain evidence="2">cv. Rojo Pasion</strain>
    </source>
</reference>
<organism evidence="1 2">
    <name type="scientific">Prunus armeniaca</name>
    <name type="common">Apricot</name>
    <name type="synonym">Armeniaca vulgaris</name>
    <dbReference type="NCBI Taxonomy" id="36596"/>
    <lineage>
        <taxon>Eukaryota</taxon>
        <taxon>Viridiplantae</taxon>
        <taxon>Streptophyta</taxon>
        <taxon>Embryophyta</taxon>
        <taxon>Tracheophyta</taxon>
        <taxon>Spermatophyta</taxon>
        <taxon>Magnoliopsida</taxon>
        <taxon>eudicotyledons</taxon>
        <taxon>Gunneridae</taxon>
        <taxon>Pentapetalae</taxon>
        <taxon>rosids</taxon>
        <taxon>fabids</taxon>
        <taxon>Rosales</taxon>
        <taxon>Rosaceae</taxon>
        <taxon>Amygdaloideae</taxon>
        <taxon>Amygdaleae</taxon>
        <taxon>Prunus</taxon>
    </lineage>
</organism>
<evidence type="ECO:0000313" key="1">
    <source>
        <dbReference type="EMBL" id="CAB4316420.1"/>
    </source>
</evidence>
<protein>
    <submittedName>
        <fullName evidence="1">Uncharacterized protein</fullName>
    </submittedName>
</protein>